<gene>
    <name evidence="2" type="ORF">GOODEAATRI_020978</name>
</gene>
<feature type="transmembrane region" description="Helical" evidence="1">
    <location>
        <begin position="77"/>
        <end position="100"/>
    </location>
</feature>
<comment type="caution">
    <text evidence="2">The sequence shown here is derived from an EMBL/GenBank/DDBJ whole genome shotgun (WGS) entry which is preliminary data.</text>
</comment>
<name>A0ABV0MJH0_9TELE</name>
<evidence type="ECO:0000313" key="2">
    <source>
        <dbReference type="EMBL" id="MEQ2159256.1"/>
    </source>
</evidence>
<evidence type="ECO:0000256" key="1">
    <source>
        <dbReference type="SAM" id="Phobius"/>
    </source>
</evidence>
<keyword evidence="1" id="KW-1133">Transmembrane helix</keyword>
<organism evidence="2 3">
    <name type="scientific">Goodea atripinnis</name>
    <dbReference type="NCBI Taxonomy" id="208336"/>
    <lineage>
        <taxon>Eukaryota</taxon>
        <taxon>Metazoa</taxon>
        <taxon>Chordata</taxon>
        <taxon>Craniata</taxon>
        <taxon>Vertebrata</taxon>
        <taxon>Euteleostomi</taxon>
        <taxon>Actinopterygii</taxon>
        <taxon>Neopterygii</taxon>
        <taxon>Teleostei</taxon>
        <taxon>Neoteleostei</taxon>
        <taxon>Acanthomorphata</taxon>
        <taxon>Ovalentaria</taxon>
        <taxon>Atherinomorphae</taxon>
        <taxon>Cyprinodontiformes</taxon>
        <taxon>Goodeidae</taxon>
        <taxon>Goodea</taxon>
    </lineage>
</organism>
<dbReference type="EMBL" id="JAHRIO010001999">
    <property type="protein sequence ID" value="MEQ2159256.1"/>
    <property type="molecule type" value="Genomic_DNA"/>
</dbReference>
<proteinExistence type="predicted"/>
<accession>A0ABV0MJH0</accession>
<keyword evidence="3" id="KW-1185">Reference proteome</keyword>
<evidence type="ECO:0000313" key="3">
    <source>
        <dbReference type="Proteomes" id="UP001476798"/>
    </source>
</evidence>
<reference evidence="2 3" key="1">
    <citation type="submission" date="2021-06" db="EMBL/GenBank/DDBJ databases">
        <authorList>
            <person name="Palmer J.M."/>
        </authorList>
    </citation>
    <scope>NUCLEOTIDE SEQUENCE [LARGE SCALE GENOMIC DNA]</scope>
    <source>
        <strain evidence="2 3">GA_2019</strain>
        <tissue evidence="2">Muscle</tissue>
    </source>
</reference>
<sequence>MGQTKSGLDIFMRIITTRHVASHSTAEPGGSSWYLAGPSLNERPSLCGPTTCRGNHKAPVLRGSSSGPKWRPRRPELFFHLLINHFIIIFKFFIFFIFILSF</sequence>
<protein>
    <submittedName>
        <fullName evidence="2">Uncharacterized protein</fullName>
    </submittedName>
</protein>
<keyword evidence="1" id="KW-0472">Membrane</keyword>
<keyword evidence="1" id="KW-0812">Transmembrane</keyword>
<dbReference type="Proteomes" id="UP001476798">
    <property type="component" value="Unassembled WGS sequence"/>
</dbReference>